<comment type="caution">
    <text evidence="2">The sequence shown here is derived from an EMBL/GenBank/DDBJ whole genome shotgun (WGS) entry which is preliminary data.</text>
</comment>
<evidence type="ECO:0000313" key="2">
    <source>
        <dbReference type="EMBL" id="PKG28159.1"/>
    </source>
</evidence>
<name>A0A2N0ZF80_9BACI</name>
<keyword evidence="1" id="KW-1133">Transmembrane helix</keyword>
<dbReference type="EMBL" id="PISD01000031">
    <property type="protein sequence ID" value="PKG28159.1"/>
    <property type="molecule type" value="Genomic_DNA"/>
</dbReference>
<keyword evidence="3" id="KW-1185">Reference proteome</keyword>
<organism evidence="2 3">
    <name type="scientific">Cytobacillus horneckiae</name>
    <dbReference type="NCBI Taxonomy" id="549687"/>
    <lineage>
        <taxon>Bacteria</taxon>
        <taxon>Bacillati</taxon>
        <taxon>Bacillota</taxon>
        <taxon>Bacilli</taxon>
        <taxon>Bacillales</taxon>
        <taxon>Bacillaceae</taxon>
        <taxon>Cytobacillus</taxon>
    </lineage>
</organism>
<proteinExistence type="predicted"/>
<feature type="transmembrane region" description="Helical" evidence="1">
    <location>
        <begin position="69"/>
        <end position="88"/>
    </location>
</feature>
<accession>A0A2N0ZF80</accession>
<keyword evidence="1" id="KW-0812">Transmembrane</keyword>
<reference evidence="2 3" key="1">
    <citation type="journal article" date="2010" name="Int. J. Syst. Evol. Microbiol.">
        <title>Bacillus horneckiae sp. nov., isolated from a spacecraft-assembly clean room.</title>
        <authorList>
            <person name="Vaishampayan P."/>
            <person name="Probst A."/>
            <person name="Krishnamurthi S."/>
            <person name="Ghosh S."/>
            <person name="Osman S."/>
            <person name="McDowall A."/>
            <person name="Ruckmani A."/>
            <person name="Mayilraj S."/>
            <person name="Venkateswaran K."/>
        </authorList>
    </citation>
    <scope>NUCLEOTIDE SEQUENCE [LARGE SCALE GENOMIC DNA]</scope>
    <source>
        <strain evidence="3">1PO1SC</strain>
    </source>
</reference>
<dbReference type="Pfam" id="PF07098">
    <property type="entry name" value="DUF1360"/>
    <property type="match status" value="1"/>
</dbReference>
<dbReference type="Proteomes" id="UP000233343">
    <property type="component" value="Unassembled WGS sequence"/>
</dbReference>
<feature type="transmembrane region" description="Helical" evidence="1">
    <location>
        <begin position="94"/>
        <end position="112"/>
    </location>
</feature>
<evidence type="ECO:0000256" key="1">
    <source>
        <dbReference type="SAM" id="Phobius"/>
    </source>
</evidence>
<dbReference type="AlphaFoldDB" id="A0A2N0ZF80"/>
<gene>
    <name evidence="2" type="ORF">CWS20_15050</name>
</gene>
<sequence>MDISSFEFILIGLATFRLTRLIVFDQITEWMRAPFMKEIDEENENGEMSTYIVPKEGGIFGFFGKLLSCYWCTGVWSSIILCVLYFWWHPYGSYLIILLAVASLAAIIEAIMQKWIID</sequence>
<dbReference type="InterPro" id="IPR010773">
    <property type="entry name" value="Mycophage_PG1_Gp7"/>
</dbReference>
<evidence type="ECO:0000313" key="3">
    <source>
        <dbReference type="Proteomes" id="UP000233343"/>
    </source>
</evidence>
<keyword evidence="1" id="KW-0472">Membrane</keyword>
<protein>
    <submittedName>
        <fullName evidence="2">DUF1360 domain-containing protein</fullName>
    </submittedName>
</protein>